<organism evidence="1 2">
    <name type="scientific">Dothidotthia symphoricarpi CBS 119687</name>
    <dbReference type="NCBI Taxonomy" id="1392245"/>
    <lineage>
        <taxon>Eukaryota</taxon>
        <taxon>Fungi</taxon>
        <taxon>Dikarya</taxon>
        <taxon>Ascomycota</taxon>
        <taxon>Pezizomycotina</taxon>
        <taxon>Dothideomycetes</taxon>
        <taxon>Pleosporomycetidae</taxon>
        <taxon>Pleosporales</taxon>
        <taxon>Dothidotthiaceae</taxon>
        <taxon>Dothidotthia</taxon>
    </lineage>
</organism>
<keyword evidence="2" id="KW-1185">Reference proteome</keyword>
<proteinExistence type="predicted"/>
<protein>
    <submittedName>
        <fullName evidence="1">Uncharacterized protein</fullName>
    </submittedName>
</protein>
<evidence type="ECO:0000313" key="1">
    <source>
        <dbReference type="EMBL" id="KAF2127893.1"/>
    </source>
</evidence>
<reference evidence="1" key="1">
    <citation type="journal article" date="2020" name="Stud. Mycol.">
        <title>101 Dothideomycetes genomes: a test case for predicting lifestyles and emergence of pathogens.</title>
        <authorList>
            <person name="Haridas S."/>
            <person name="Albert R."/>
            <person name="Binder M."/>
            <person name="Bloem J."/>
            <person name="Labutti K."/>
            <person name="Salamov A."/>
            <person name="Andreopoulos B."/>
            <person name="Baker S."/>
            <person name="Barry K."/>
            <person name="Bills G."/>
            <person name="Bluhm B."/>
            <person name="Cannon C."/>
            <person name="Castanera R."/>
            <person name="Culley D."/>
            <person name="Daum C."/>
            <person name="Ezra D."/>
            <person name="Gonzalez J."/>
            <person name="Henrissat B."/>
            <person name="Kuo A."/>
            <person name="Liang C."/>
            <person name="Lipzen A."/>
            <person name="Lutzoni F."/>
            <person name="Magnuson J."/>
            <person name="Mondo S."/>
            <person name="Nolan M."/>
            <person name="Ohm R."/>
            <person name="Pangilinan J."/>
            <person name="Park H.-J."/>
            <person name="Ramirez L."/>
            <person name="Alfaro M."/>
            <person name="Sun H."/>
            <person name="Tritt A."/>
            <person name="Yoshinaga Y."/>
            <person name="Zwiers L.-H."/>
            <person name="Turgeon B."/>
            <person name="Goodwin S."/>
            <person name="Spatafora J."/>
            <person name="Crous P."/>
            <person name="Grigoriev I."/>
        </authorList>
    </citation>
    <scope>NUCLEOTIDE SEQUENCE</scope>
    <source>
        <strain evidence="1">CBS 119687</strain>
    </source>
</reference>
<dbReference type="AlphaFoldDB" id="A0A6A6A9L8"/>
<dbReference type="EMBL" id="ML977509">
    <property type="protein sequence ID" value="KAF2127893.1"/>
    <property type="molecule type" value="Genomic_DNA"/>
</dbReference>
<name>A0A6A6A9L8_9PLEO</name>
<dbReference type="RefSeq" id="XP_033522282.1">
    <property type="nucleotide sequence ID" value="XM_033673142.1"/>
</dbReference>
<accession>A0A6A6A9L8</accession>
<sequence>MRPCPRITHVLWVCCWQDASGPPSLIEHRAGVGEERLRSGWLFEKSGGTGSVFSGTWCLSCLFVWTLECLPLLLPQEGL</sequence>
<dbReference type="Proteomes" id="UP000799771">
    <property type="component" value="Unassembled WGS sequence"/>
</dbReference>
<gene>
    <name evidence="1" type="ORF">P153DRAFT_43537</name>
</gene>
<evidence type="ECO:0000313" key="2">
    <source>
        <dbReference type="Proteomes" id="UP000799771"/>
    </source>
</evidence>
<dbReference type="GeneID" id="54413574"/>